<name>A0A934UY15_9MICO</name>
<dbReference type="InterPro" id="IPR049249">
    <property type="entry name" value="DUF6882"/>
</dbReference>
<protein>
    <submittedName>
        <fullName evidence="1">Uncharacterized protein</fullName>
    </submittedName>
</protein>
<dbReference type="RefSeq" id="WP_200132909.1">
    <property type="nucleotide sequence ID" value="NZ_JAEHOI010000011.1"/>
</dbReference>
<evidence type="ECO:0000313" key="1">
    <source>
        <dbReference type="EMBL" id="MBK0422720.1"/>
    </source>
</evidence>
<keyword evidence="2" id="KW-1185">Reference proteome</keyword>
<dbReference type="AlphaFoldDB" id="A0A934UY15"/>
<dbReference type="EMBL" id="JAEHOI010000011">
    <property type="protein sequence ID" value="MBK0422720.1"/>
    <property type="molecule type" value="Genomic_DNA"/>
</dbReference>
<accession>A0A934UY15</accession>
<gene>
    <name evidence="1" type="ORF">JD292_11620</name>
</gene>
<dbReference type="Pfam" id="PF21813">
    <property type="entry name" value="DUF6882"/>
    <property type="match status" value="1"/>
</dbReference>
<reference evidence="1" key="1">
    <citation type="submission" date="2020-12" db="EMBL/GenBank/DDBJ databases">
        <title>Leucobacter sp. CAS2, isolated from Chromium sludge.</title>
        <authorList>
            <person name="Xu Z."/>
        </authorList>
    </citation>
    <scope>NUCLEOTIDE SEQUENCE</scope>
    <source>
        <strain evidence="1">CSA2</strain>
    </source>
</reference>
<organism evidence="1 2">
    <name type="scientific">Leucobacter edaphi</name>
    <dbReference type="NCBI Taxonomy" id="2796472"/>
    <lineage>
        <taxon>Bacteria</taxon>
        <taxon>Bacillati</taxon>
        <taxon>Actinomycetota</taxon>
        <taxon>Actinomycetes</taxon>
        <taxon>Micrococcales</taxon>
        <taxon>Microbacteriaceae</taxon>
        <taxon>Leucobacter</taxon>
    </lineage>
</organism>
<evidence type="ECO:0000313" key="2">
    <source>
        <dbReference type="Proteomes" id="UP000618733"/>
    </source>
</evidence>
<comment type="caution">
    <text evidence="1">The sequence shown here is derived from an EMBL/GenBank/DDBJ whole genome shotgun (WGS) entry which is preliminary data.</text>
</comment>
<proteinExistence type="predicted"/>
<dbReference type="Proteomes" id="UP000618733">
    <property type="component" value="Unassembled WGS sequence"/>
</dbReference>
<sequence>MSFDQISALANRAALYSMLRQDQLVEATEALGDHRWDVDLAANEFTFQSNTDPEQKITAVPYLLASIAPGPRSLVWARALPQGDPSGITEVLAQYGRDYGIEGFAADEIQFPEDTGDDIQEWMAIFAHQLGRAATLVTGKSPYFTAGVGGSRILLLLDAPLPALTVSEATTRIPRLMSQAEIPDPRTGLWEAARLAGWKLEWTDDAFSGATISDETGNATFTFDENANITGITGELRGASS</sequence>